<sequence length="110" mass="12322">MVEAAFGSKGLSCRAAAVEGAGQTPDRRRNERAGERPRSAGKGRWSRGFMRRSRRGGGWRKRKKMKTWLVGRKPRDRASLEANMTSVGFFFFLRCLRSSGGSQGDSRRLA</sequence>
<accession>A0A9N7VJ15</accession>
<dbReference type="Proteomes" id="UP001153269">
    <property type="component" value="Unassembled WGS sequence"/>
</dbReference>
<reference evidence="2" key="1">
    <citation type="submission" date="2020-03" db="EMBL/GenBank/DDBJ databases">
        <authorList>
            <person name="Weist P."/>
        </authorList>
    </citation>
    <scope>NUCLEOTIDE SEQUENCE</scope>
</reference>
<comment type="caution">
    <text evidence="2">The sequence shown here is derived from an EMBL/GenBank/DDBJ whole genome shotgun (WGS) entry which is preliminary data.</text>
</comment>
<evidence type="ECO:0000313" key="3">
    <source>
        <dbReference type="Proteomes" id="UP001153269"/>
    </source>
</evidence>
<dbReference type="EMBL" id="CADEAL010004011">
    <property type="protein sequence ID" value="CAB1449321.1"/>
    <property type="molecule type" value="Genomic_DNA"/>
</dbReference>
<feature type="compositionally biased region" description="Basic residues" evidence="1">
    <location>
        <begin position="39"/>
        <end position="64"/>
    </location>
</feature>
<dbReference type="AlphaFoldDB" id="A0A9N7VJ15"/>
<evidence type="ECO:0000313" key="2">
    <source>
        <dbReference type="EMBL" id="CAB1449321.1"/>
    </source>
</evidence>
<gene>
    <name evidence="2" type="ORF">PLEPLA_LOCUS37002</name>
</gene>
<proteinExistence type="predicted"/>
<feature type="compositionally biased region" description="Basic and acidic residues" evidence="1">
    <location>
        <begin position="25"/>
        <end position="38"/>
    </location>
</feature>
<evidence type="ECO:0000256" key="1">
    <source>
        <dbReference type="SAM" id="MobiDB-lite"/>
    </source>
</evidence>
<protein>
    <submittedName>
        <fullName evidence="2">Uncharacterized protein</fullName>
    </submittedName>
</protein>
<feature type="region of interest" description="Disordered" evidence="1">
    <location>
        <begin position="15"/>
        <end position="64"/>
    </location>
</feature>
<name>A0A9N7VJ15_PLEPL</name>
<keyword evidence="3" id="KW-1185">Reference proteome</keyword>
<organism evidence="2 3">
    <name type="scientific">Pleuronectes platessa</name>
    <name type="common">European plaice</name>
    <dbReference type="NCBI Taxonomy" id="8262"/>
    <lineage>
        <taxon>Eukaryota</taxon>
        <taxon>Metazoa</taxon>
        <taxon>Chordata</taxon>
        <taxon>Craniata</taxon>
        <taxon>Vertebrata</taxon>
        <taxon>Euteleostomi</taxon>
        <taxon>Actinopterygii</taxon>
        <taxon>Neopterygii</taxon>
        <taxon>Teleostei</taxon>
        <taxon>Neoteleostei</taxon>
        <taxon>Acanthomorphata</taxon>
        <taxon>Carangaria</taxon>
        <taxon>Pleuronectiformes</taxon>
        <taxon>Pleuronectoidei</taxon>
        <taxon>Pleuronectidae</taxon>
        <taxon>Pleuronectes</taxon>
    </lineage>
</organism>